<feature type="compositionally biased region" description="Polar residues" evidence="2">
    <location>
        <begin position="732"/>
        <end position="750"/>
    </location>
</feature>
<feature type="domain" description="RRM" evidence="4">
    <location>
        <begin position="771"/>
        <end position="856"/>
    </location>
</feature>
<dbReference type="Pfam" id="PF04059">
    <property type="entry name" value="RRM_2"/>
    <property type="match status" value="1"/>
</dbReference>
<dbReference type="InterPro" id="IPR035892">
    <property type="entry name" value="C2_domain_sf"/>
</dbReference>
<dbReference type="PROSITE" id="PS50102">
    <property type="entry name" value="RRM"/>
    <property type="match status" value="1"/>
</dbReference>
<feature type="domain" description="C2" evidence="3">
    <location>
        <begin position="912"/>
        <end position="1051"/>
    </location>
</feature>
<dbReference type="Gene3D" id="3.30.70.330">
    <property type="match status" value="1"/>
</dbReference>
<keyword evidence="1" id="KW-0694">RNA-binding</keyword>
<dbReference type="Gene3D" id="2.60.40.150">
    <property type="entry name" value="C2 domain"/>
    <property type="match status" value="1"/>
</dbReference>
<sequence>MASRPFKSEERSEDLAEAEQRITASDEAIKKVEEAAKPMHLQGKEMKSAEMFTLVDDLEQQIKETRTPFEELKADIAGCKEGAAEEIVLWLNNQVKLLELKFAKLEPRLGLLGSSCLRFRETAKGRERSELKAVETKAKDMLRYHTQAKDMTADQLAEAIEGDGDTLSEDAFLSFFQTCEQEPVEGAENGHAAALNDEELRRLYKHWAEESDGIVQKETLVSRVRKYMKVMKTAALTDHKGIKESKSIRRLLEGEVVEALGTPQKEDEVDLMRLRVKAMNDSAEGWVTISGNQGTIFLKEGGHMFKVQPLTKDEAQGALKKLSDDELVALDTAPRPEDEKLAVQLLTRTPEGSDTTPAVPAQLGSQAASLPPGVAAGMVPLLTTEAPHTPSGAYCVVPWQLQAQNAMAAPPVQQYSDILKEVAGTKGPQVPVAPISLSYESVLSQTVGPAALDLDAKCSITEFGREIAEARNMYSNQMTQVELPPGRPDYGRQIAKLELPPGNVWGWQAQMQAKQRLDAAIQNNVNIREPLRPLSSLSQVTMIAAAESVAAVQYPEYSEACAPYPHLLGRAAPMENVWQPPTCQPACQPACQPIISVPTVLSTQPSNSYMDPYMVPFPQGPPVMAPNPAYPYAMPPPPPPPPQAGYTVVHVVPVEPPNSSSMPPPPATKHQLLLDPFLQPPSEGEAWAPNSDEPSRKPDETSSSGHHRPEPSSHRAGSSRKVLAPGLVGVESGSTSSQDASAENTPQQAEESPERSTEAQKVASLFRDDKTTVMLRNIPNRYTCEELLSEVIMAGFDRMFDFFYLPMDFKTKRNRGYGFINFHSTSAAKQFALAFHHRQLKLYASKKIMEVAPAVTQGYQANLSKYFEKDSDRIKNDWFRPMLFTHEALQRNVQRMQRAMPRAHGEEPEASEAPRPDSSGSPRRHYHKVKLEIEVVKASSIPDATYFASCDPYVVVSIVDGDPLQDPRALSGYQEWRALHEQWSGQTKVIEGTRDPQFRARFRAEVRNREKTHIHFRLLDQDSISHADRDIGQAAVPLRDILDDSWAAVRGLALRPMDRKNSQAWAAIHKTRLHVAINFEGILGKVKTEDAMQRAVAVASTFTKSGRAGRFARYVWRGHLAAPVAHRCPGCLYRIIRSHDDSQLQVIESLETAEAADEGGGKLSHSIDAAVNFSCLSPGFMKDNGGGKIPSHTDPAFAATAKEKSYGQEVANSSDYAIGGERFLALLEEHDLSQYKHQLPCDVENMIAMADDDLIDLATEAGMKKDARQKFMSMMSLLRKENSLVAMHFTKRFVELLRENDLSQYQANLPKDVERVLAMDKEDVVDFMLDAGMKKDAREKLLRVLDVLREWSVVAEPFLKLLEESGLSKYSSDLVGRVDQILNMEEDDLLDVALEAGMKKDCRHQFLEAVTLLRSQHAGTPFDASNGMDAWLVVENEPSQNLVAFLAQKSLDKYAKKMCNHANENYGQEEMLLQMGLEDLLEVAVECDFEKEDCRKLGQLVQEESRRRAAAPSVGGRLAEYLSTARTEWKKSLTIKYLPFRKAEEDCYRFNFPDGIHPPSHPCVLRVMEAEIPAPFINQHVLKDIVILVVGQTGAGKSTQIDAMLNFLLDIKWGEAVRFKVIDEQQTVSAESLQAGAASSQTDAVTAYKIPAIKDGPLNANFTIIDTPGFGDTRGLHFDAKIVDQMKKFFQNFGGQVPSLNAVCFVTQASAARLTESQQYVWDAILSLFGKDIADNIALCFTFADGEKPQALEAVKAGGIPMVSSYKFNNSALFVDPRSPDTGAVSKMFWDMGKQSMQDFFHALEGFSSKSLHLTQQVLTERESLEAALEQSFARFAAEMDGSKDFQISVAVDKFKKKPTSNMTTTCTTCNRTCHQNCAFANDKDKARCCVMSGGYCTVCPRKCHWSQHQNLPYILEWYVEHQQVTQEELKARYDAANEGKLDKEKVMQGLLNDVDAAHAVLADCLVRTKKCKERLAEIAMRPNAIPSEAYIQMMVENERTNQQHGWQDRVTVLEKLKKQSELLKGAEDPEFTDKLLKKFRHDEHLSVVAKKSAIVKSRHRNKSWYNSWFGGYGE</sequence>
<dbReference type="Pfam" id="PF00168">
    <property type="entry name" value="C2"/>
    <property type="match status" value="1"/>
</dbReference>
<dbReference type="InterPro" id="IPR027417">
    <property type="entry name" value="P-loop_NTPase"/>
</dbReference>
<dbReference type="GO" id="GO:0003723">
    <property type="term" value="F:RNA binding"/>
    <property type="evidence" value="ECO:0007669"/>
    <property type="project" value="UniProtKB-UniRule"/>
</dbReference>
<dbReference type="SUPFAM" id="SSF49562">
    <property type="entry name" value="C2 domain (Calcium/lipid-binding domain, CaLB)"/>
    <property type="match status" value="1"/>
</dbReference>
<gene>
    <name evidence="5" type="primary">ML5</name>
    <name evidence="5" type="ORF">AK812_SmicGene19245</name>
</gene>
<feature type="region of interest" description="Disordered" evidence="2">
    <location>
        <begin position="1"/>
        <end position="21"/>
    </location>
</feature>
<evidence type="ECO:0000256" key="1">
    <source>
        <dbReference type="PROSITE-ProRule" id="PRU00176"/>
    </source>
</evidence>
<dbReference type="Gene3D" id="3.40.50.300">
    <property type="entry name" value="P-loop containing nucleotide triphosphate hydrolases"/>
    <property type="match status" value="1"/>
</dbReference>
<feature type="compositionally biased region" description="Basic and acidic residues" evidence="2">
    <location>
        <begin position="1"/>
        <end position="20"/>
    </location>
</feature>
<evidence type="ECO:0000259" key="4">
    <source>
        <dbReference type="PROSITE" id="PS50102"/>
    </source>
</evidence>
<dbReference type="SMART" id="SM00239">
    <property type="entry name" value="C2"/>
    <property type="match status" value="1"/>
</dbReference>
<organism evidence="5 6">
    <name type="scientific">Symbiodinium microadriaticum</name>
    <name type="common">Dinoflagellate</name>
    <name type="synonym">Zooxanthella microadriatica</name>
    <dbReference type="NCBI Taxonomy" id="2951"/>
    <lineage>
        <taxon>Eukaryota</taxon>
        <taxon>Sar</taxon>
        <taxon>Alveolata</taxon>
        <taxon>Dinophyceae</taxon>
        <taxon>Suessiales</taxon>
        <taxon>Symbiodiniaceae</taxon>
        <taxon>Symbiodinium</taxon>
    </lineage>
</organism>
<keyword evidence="6" id="KW-1185">Reference proteome</keyword>
<dbReference type="PANTHER" id="PTHR32046">
    <property type="entry name" value="G DOMAIN-CONTAINING PROTEIN"/>
    <property type="match status" value="1"/>
</dbReference>
<dbReference type="PANTHER" id="PTHR32046:SF14">
    <property type="match status" value="1"/>
</dbReference>
<dbReference type="SUPFAM" id="SSF54928">
    <property type="entry name" value="RNA-binding domain, RBD"/>
    <property type="match status" value="1"/>
</dbReference>
<accession>A0A1Q9DT73</accession>
<dbReference type="InterPro" id="IPR035979">
    <property type="entry name" value="RBD_domain_sf"/>
</dbReference>
<dbReference type="InterPro" id="IPR012677">
    <property type="entry name" value="Nucleotide-bd_a/b_plait_sf"/>
</dbReference>
<evidence type="ECO:0000256" key="2">
    <source>
        <dbReference type="SAM" id="MobiDB-lite"/>
    </source>
</evidence>
<dbReference type="InterPro" id="IPR000008">
    <property type="entry name" value="C2_dom"/>
</dbReference>
<evidence type="ECO:0000313" key="6">
    <source>
        <dbReference type="Proteomes" id="UP000186817"/>
    </source>
</evidence>
<dbReference type="OrthoDB" id="8954335at2759"/>
<feature type="compositionally biased region" description="Basic and acidic residues" evidence="2">
    <location>
        <begin position="903"/>
        <end position="915"/>
    </location>
</feature>
<feature type="region of interest" description="Disordered" evidence="2">
    <location>
        <begin position="897"/>
        <end position="924"/>
    </location>
</feature>
<dbReference type="EMBL" id="LSRX01000401">
    <property type="protein sequence ID" value="OLP98328.1"/>
    <property type="molecule type" value="Genomic_DNA"/>
</dbReference>
<dbReference type="Proteomes" id="UP000186817">
    <property type="component" value="Unassembled WGS sequence"/>
</dbReference>
<name>A0A1Q9DT73_SYMMI</name>
<dbReference type="InterPro" id="IPR000504">
    <property type="entry name" value="RRM_dom"/>
</dbReference>
<dbReference type="PROSITE" id="PS50004">
    <property type="entry name" value="C2"/>
    <property type="match status" value="1"/>
</dbReference>
<dbReference type="CDD" id="cd12277">
    <property type="entry name" value="RRM3_MEI2_EAR1_like"/>
    <property type="match status" value="1"/>
</dbReference>
<evidence type="ECO:0000259" key="3">
    <source>
        <dbReference type="PROSITE" id="PS50004"/>
    </source>
</evidence>
<comment type="caution">
    <text evidence="5">The sequence shown here is derived from an EMBL/GenBank/DDBJ whole genome shotgun (WGS) entry which is preliminary data.</text>
</comment>
<reference evidence="5 6" key="1">
    <citation type="submission" date="2016-02" db="EMBL/GenBank/DDBJ databases">
        <title>Genome analysis of coral dinoflagellate symbionts highlights evolutionary adaptations to a symbiotic lifestyle.</title>
        <authorList>
            <person name="Aranda M."/>
            <person name="Li Y."/>
            <person name="Liew Y.J."/>
            <person name="Baumgarten S."/>
            <person name="Simakov O."/>
            <person name="Wilson M."/>
            <person name="Piel J."/>
            <person name="Ashoor H."/>
            <person name="Bougouffa S."/>
            <person name="Bajic V.B."/>
            <person name="Ryu T."/>
            <person name="Ravasi T."/>
            <person name="Bayer T."/>
            <person name="Micklem G."/>
            <person name="Kim H."/>
            <person name="Bhak J."/>
            <person name="Lajeunesse T.C."/>
            <person name="Voolstra C.R."/>
        </authorList>
    </citation>
    <scope>NUCLEOTIDE SEQUENCE [LARGE SCALE GENOMIC DNA]</scope>
    <source>
        <strain evidence="5 6">CCMP2467</strain>
    </source>
</reference>
<protein>
    <submittedName>
        <fullName evidence="5">Protein MEI2-like 5</fullName>
    </submittedName>
</protein>
<feature type="region of interest" description="Disordered" evidence="2">
    <location>
        <begin position="653"/>
        <end position="672"/>
    </location>
</feature>
<dbReference type="SUPFAM" id="SSF52540">
    <property type="entry name" value="P-loop containing nucleoside triphosphate hydrolases"/>
    <property type="match status" value="1"/>
</dbReference>
<dbReference type="CDD" id="cd00030">
    <property type="entry name" value="C2"/>
    <property type="match status" value="1"/>
</dbReference>
<proteinExistence type="predicted"/>
<feature type="region of interest" description="Disordered" evidence="2">
    <location>
        <begin position="677"/>
        <end position="764"/>
    </location>
</feature>
<dbReference type="InterPro" id="IPR007201">
    <property type="entry name" value="Mei2-like_Rrm_C"/>
</dbReference>
<evidence type="ECO:0000313" key="5">
    <source>
        <dbReference type="EMBL" id="OLP98328.1"/>
    </source>
</evidence>